<organism evidence="1 2">
    <name type="scientific">Stappia indica</name>
    <dbReference type="NCBI Taxonomy" id="538381"/>
    <lineage>
        <taxon>Bacteria</taxon>
        <taxon>Pseudomonadati</taxon>
        <taxon>Pseudomonadota</taxon>
        <taxon>Alphaproteobacteria</taxon>
        <taxon>Hyphomicrobiales</taxon>
        <taxon>Stappiaceae</taxon>
        <taxon>Stappia</taxon>
    </lineage>
</organism>
<evidence type="ECO:0000313" key="1">
    <source>
        <dbReference type="EMBL" id="SOB96182.1"/>
    </source>
</evidence>
<dbReference type="AlphaFoldDB" id="A0A285RUX8"/>
<keyword evidence="2" id="KW-1185">Reference proteome</keyword>
<reference evidence="1 2" key="1">
    <citation type="submission" date="2017-08" db="EMBL/GenBank/DDBJ databases">
        <authorList>
            <person name="de Groot N.N."/>
        </authorList>
    </citation>
    <scope>NUCLEOTIDE SEQUENCE [LARGE SCALE GENOMIC DNA]</scope>
    <source>
        <strain evidence="1 2">USBA 352</strain>
    </source>
</reference>
<name>A0A285RUX8_9HYPH</name>
<proteinExistence type="predicted"/>
<dbReference type="Pfam" id="PF13578">
    <property type="entry name" value="Methyltransf_24"/>
    <property type="match status" value="1"/>
</dbReference>
<dbReference type="Proteomes" id="UP000219331">
    <property type="component" value="Unassembled WGS sequence"/>
</dbReference>
<evidence type="ECO:0000313" key="2">
    <source>
        <dbReference type="Proteomes" id="UP000219331"/>
    </source>
</evidence>
<sequence>MDLAKPQKLYLLDIDYTPFRKEYVAKELEAGTVVTREGSSWELLEEFEDEYFDFAYIDAGHGYEMVKKDLLASLKKVKKGGYIVCNDFLIWSAFEGVPYGVHKAVSETIADNNLRVSHFAFHPYGYNDIAFVNS</sequence>
<keyword evidence="1" id="KW-0808">Transferase</keyword>
<accession>A0A285RUX8</accession>
<dbReference type="Gene3D" id="3.40.50.150">
    <property type="entry name" value="Vaccinia Virus protein VP39"/>
    <property type="match status" value="1"/>
</dbReference>
<dbReference type="EMBL" id="OBML01000002">
    <property type="protein sequence ID" value="SOB96182.1"/>
    <property type="molecule type" value="Genomic_DNA"/>
</dbReference>
<dbReference type="GO" id="GO:0008168">
    <property type="term" value="F:methyltransferase activity"/>
    <property type="evidence" value="ECO:0007669"/>
    <property type="project" value="UniProtKB-KW"/>
</dbReference>
<keyword evidence="1" id="KW-0489">Methyltransferase</keyword>
<dbReference type="SUPFAM" id="SSF53335">
    <property type="entry name" value="S-adenosyl-L-methionine-dependent methyltransferases"/>
    <property type="match status" value="1"/>
</dbReference>
<protein>
    <submittedName>
        <fullName evidence="1">Methyltransferase domain-containing protein</fullName>
    </submittedName>
</protein>
<dbReference type="GO" id="GO:0032259">
    <property type="term" value="P:methylation"/>
    <property type="evidence" value="ECO:0007669"/>
    <property type="project" value="UniProtKB-KW"/>
</dbReference>
<gene>
    <name evidence="1" type="ORF">SAMN05421512_102129</name>
</gene>
<dbReference type="InterPro" id="IPR029063">
    <property type="entry name" value="SAM-dependent_MTases_sf"/>
</dbReference>